<evidence type="ECO:0000313" key="2">
    <source>
        <dbReference type="EMBL" id="RSL38733.1"/>
    </source>
</evidence>
<dbReference type="Proteomes" id="UP000288168">
    <property type="component" value="Unassembled WGS sequence"/>
</dbReference>
<protein>
    <submittedName>
        <fullName evidence="2">Uncharacterized protein</fullName>
    </submittedName>
</protein>
<gene>
    <name evidence="2" type="ORF">CEP54_016390</name>
</gene>
<evidence type="ECO:0000313" key="3">
    <source>
        <dbReference type="Proteomes" id="UP000288168"/>
    </source>
</evidence>
<feature type="compositionally biased region" description="Polar residues" evidence="1">
    <location>
        <begin position="29"/>
        <end position="38"/>
    </location>
</feature>
<sequence length="154" mass="16552">MWNTTGFGINPAPVSTPWAVASNASETVFSSGNDNSSGKMVGVGEQHTDQESEVVQSTLSGTKEEEVSEEQQVEPVLEESIEESEEVRGSTDAQDGPSVGEAVSKILEVFLREQVKPLMAGDEVKKDVTQVVSGVRELKRQVSAMGTEFQTFSV</sequence>
<proteinExistence type="predicted"/>
<dbReference type="OrthoDB" id="5102359at2759"/>
<comment type="caution">
    <text evidence="2">The sequence shown here is derived from an EMBL/GenBank/DDBJ whole genome shotgun (WGS) entry which is preliminary data.</text>
</comment>
<evidence type="ECO:0000256" key="1">
    <source>
        <dbReference type="SAM" id="MobiDB-lite"/>
    </source>
</evidence>
<feature type="compositionally biased region" description="Acidic residues" evidence="1">
    <location>
        <begin position="66"/>
        <end position="85"/>
    </location>
</feature>
<dbReference type="EMBL" id="NKCI01000772">
    <property type="protein sequence ID" value="RSL38733.1"/>
    <property type="molecule type" value="Genomic_DNA"/>
</dbReference>
<organism evidence="2 3">
    <name type="scientific">Fusarium duplospermum</name>
    <dbReference type="NCBI Taxonomy" id="1325734"/>
    <lineage>
        <taxon>Eukaryota</taxon>
        <taxon>Fungi</taxon>
        <taxon>Dikarya</taxon>
        <taxon>Ascomycota</taxon>
        <taxon>Pezizomycotina</taxon>
        <taxon>Sordariomycetes</taxon>
        <taxon>Hypocreomycetidae</taxon>
        <taxon>Hypocreales</taxon>
        <taxon>Nectriaceae</taxon>
        <taxon>Fusarium</taxon>
        <taxon>Fusarium solani species complex</taxon>
    </lineage>
</organism>
<dbReference type="AlphaFoldDB" id="A0A428ND77"/>
<name>A0A428ND77_9HYPO</name>
<feature type="region of interest" description="Disordered" evidence="1">
    <location>
        <begin position="29"/>
        <end position="99"/>
    </location>
</feature>
<reference evidence="2 3" key="1">
    <citation type="submission" date="2017-06" db="EMBL/GenBank/DDBJ databases">
        <title>Comparative genomic analysis of Ambrosia Fusariam Clade fungi.</title>
        <authorList>
            <person name="Stajich J.E."/>
            <person name="Carrillo J."/>
            <person name="Kijimoto T."/>
            <person name="Eskalen A."/>
            <person name="O'Donnell K."/>
            <person name="Kasson M."/>
        </authorList>
    </citation>
    <scope>NUCLEOTIDE SEQUENCE [LARGE SCALE GENOMIC DNA]</scope>
    <source>
        <strain evidence="2 3">NRRL62584</strain>
    </source>
</reference>
<keyword evidence="3" id="KW-1185">Reference proteome</keyword>
<accession>A0A428ND77</accession>